<dbReference type="STRING" id="1395571.TMS3_0103315"/>
<dbReference type="InterPro" id="IPR047200">
    <property type="entry name" value="MFS_YcaD-like"/>
</dbReference>
<dbReference type="Proteomes" id="UP000030063">
    <property type="component" value="Unassembled WGS sequence"/>
</dbReference>
<protein>
    <recommendedName>
        <fullName evidence="6">Major facilitator superfamily (MFS) profile domain-containing protein</fullName>
    </recommendedName>
</protein>
<feature type="transmembrane region" description="Helical" evidence="5">
    <location>
        <begin position="42"/>
        <end position="61"/>
    </location>
</feature>
<feature type="transmembrane region" description="Helical" evidence="5">
    <location>
        <begin position="264"/>
        <end position="284"/>
    </location>
</feature>
<dbReference type="CDD" id="cd17477">
    <property type="entry name" value="MFS_YcaD_like"/>
    <property type="match status" value="1"/>
</dbReference>
<dbReference type="Gene3D" id="1.20.1250.20">
    <property type="entry name" value="MFS general substrate transporter like domains"/>
    <property type="match status" value="2"/>
</dbReference>
<reference evidence="7 8" key="1">
    <citation type="journal article" date="2014" name="Genome Announc.">
        <title>Draft Genome Sequence of Petroleum Oil-Degrading Marine Bacterium Pseudomonas taeanensis Strain MS-3, Isolated from a Crude Oil-Contaminated Seashore.</title>
        <authorList>
            <person name="Lee S.Y."/>
            <person name="Kim S.H."/>
            <person name="Lee D.G."/>
            <person name="Shin S."/>
            <person name="Yun S.H."/>
            <person name="Choi C.W."/>
            <person name="Chung Y.H."/>
            <person name="Choi J.S."/>
            <person name="Kahng H.Y."/>
            <person name="Kim S.I."/>
        </authorList>
    </citation>
    <scope>NUCLEOTIDE SEQUENCE [LARGE SCALE GENOMIC DNA]</scope>
    <source>
        <strain evidence="7 8">MS-3</strain>
    </source>
</reference>
<dbReference type="PANTHER" id="PTHR23521">
    <property type="entry name" value="TRANSPORTER MFS SUPERFAMILY"/>
    <property type="match status" value="1"/>
</dbReference>
<comment type="subcellular location">
    <subcellularLocation>
        <location evidence="1">Membrane</location>
    </subcellularLocation>
</comment>
<dbReference type="EMBL" id="AWSQ01000001">
    <property type="protein sequence ID" value="KFX70990.1"/>
    <property type="molecule type" value="Genomic_DNA"/>
</dbReference>
<dbReference type="InterPro" id="IPR020846">
    <property type="entry name" value="MFS_dom"/>
</dbReference>
<feature type="transmembrane region" description="Helical" evidence="5">
    <location>
        <begin position="290"/>
        <end position="310"/>
    </location>
</feature>
<feature type="transmembrane region" description="Helical" evidence="5">
    <location>
        <begin position="230"/>
        <end position="252"/>
    </location>
</feature>
<evidence type="ECO:0000313" key="7">
    <source>
        <dbReference type="EMBL" id="KFX70990.1"/>
    </source>
</evidence>
<feature type="transmembrane region" description="Helical" evidence="5">
    <location>
        <begin position="322"/>
        <end position="350"/>
    </location>
</feature>
<dbReference type="InterPro" id="IPR005828">
    <property type="entry name" value="MFS_sugar_transport-like"/>
</dbReference>
<dbReference type="InterPro" id="IPR036259">
    <property type="entry name" value="MFS_trans_sf"/>
</dbReference>
<dbReference type="InterPro" id="IPR011701">
    <property type="entry name" value="MFS"/>
</dbReference>
<feature type="transmembrane region" description="Helical" evidence="5">
    <location>
        <begin position="202"/>
        <end position="224"/>
    </location>
</feature>
<comment type="caution">
    <text evidence="7">The sequence shown here is derived from an EMBL/GenBank/DDBJ whole genome shotgun (WGS) entry which is preliminary data.</text>
</comment>
<keyword evidence="4 5" id="KW-0472">Membrane</keyword>
<dbReference type="OrthoDB" id="9810614at2"/>
<dbReference type="Pfam" id="PF07690">
    <property type="entry name" value="MFS_1"/>
    <property type="match status" value="1"/>
</dbReference>
<feature type="transmembrane region" description="Helical" evidence="5">
    <location>
        <begin position="98"/>
        <end position="119"/>
    </location>
</feature>
<keyword evidence="3 5" id="KW-1133">Transmembrane helix</keyword>
<dbReference type="PANTHER" id="PTHR23521:SF3">
    <property type="entry name" value="MFS TRANSPORTER"/>
    <property type="match status" value="1"/>
</dbReference>
<dbReference type="GO" id="GO:0005886">
    <property type="term" value="C:plasma membrane"/>
    <property type="evidence" value="ECO:0007669"/>
    <property type="project" value="TreeGrafter"/>
</dbReference>
<evidence type="ECO:0000313" key="8">
    <source>
        <dbReference type="Proteomes" id="UP000030063"/>
    </source>
</evidence>
<proteinExistence type="predicted"/>
<evidence type="ECO:0000259" key="6">
    <source>
        <dbReference type="PROSITE" id="PS50850"/>
    </source>
</evidence>
<dbReference type="PROSITE" id="PS50850">
    <property type="entry name" value="MFS"/>
    <property type="match status" value="1"/>
</dbReference>
<dbReference type="GO" id="GO:0022857">
    <property type="term" value="F:transmembrane transporter activity"/>
    <property type="evidence" value="ECO:0007669"/>
    <property type="project" value="InterPro"/>
</dbReference>
<name>A0A0A1YM91_9PSED</name>
<evidence type="ECO:0000256" key="1">
    <source>
        <dbReference type="ARBA" id="ARBA00004370"/>
    </source>
</evidence>
<dbReference type="SUPFAM" id="SSF103473">
    <property type="entry name" value="MFS general substrate transporter"/>
    <property type="match status" value="1"/>
</dbReference>
<dbReference type="RefSeq" id="WP_025163815.1">
    <property type="nucleotide sequence ID" value="NZ_AWSQ01000001.1"/>
</dbReference>
<evidence type="ECO:0000256" key="2">
    <source>
        <dbReference type="ARBA" id="ARBA00022692"/>
    </source>
</evidence>
<feature type="domain" description="Major facilitator superfamily (MFS) profile" evidence="6">
    <location>
        <begin position="2"/>
        <end position="379"/>
    </location>
</feature>
<evidence type="ECO:0000256" key="4">
    <source>
        <dbReference type="ARBA" id="ARBA00023136"/>
    </source>
</evidence>
<feature type="transmembrane region" description="Helical" evidence="5">
    <location>
        <begin position="73"/>
        <end position="92"/>
    </location>
</feature>
<feature type="transmembrane region" description="Helical" evidence="5">
    <location>
        <begin position="356"/>
        <end position="373"/>
    </location>
</feature>
<evidence type="ECO:0000256" key="5">
    <source>
        <dbReference type="SAM" id="Phobius"/>
    </source>
</evidence>
<sequence>MYIAVKAAWALLMSMGLLMLGNGLQGSLIGLRATLEGFSTQLAGLLMSAYFVGFLLGSTLTPKIVSKVGHVRVFAALASLASTMVLLHSVFVDPTLWFIMRVITGFCMAGLYIVAESWLNDLATNQTRGQLLSLYMVIVIGGMACGQLLLNVADPGGFKLFILISVLLSFALLPVLLSDAPAPSFAAAAPMGLRQLYHSSPLGVVGCMAVGLSNGAVVGMGVIYAELIGFALSDISMFMGLVLLGSVVLQWPIGHLSDKYDRRWVILVVTLLAALVALLAIPASQLSANTLLATAFLFGGLSFPMYSLCVSHTNDNLEPKQMVAASGSLVLAVGIGATLGPSTAAAIMGLVGPNGLFWFLAVVHAGVGVFALYRMTQRRGVPLDEQGHCVAIPATASQVAMAMVQETAVGDTDRAVESQVEAKIS</sequence>
<dbReference type="AlphaFoldDB" id="A0A0A1YM91"/>
<feature type="transmembrane region" description="Helical" evidence="5">
    <location>
        <begin position="131"/>
        <end position="150"/>
    </location>
</feature>
<gene>
    <name evidence="7" type="ORF">TMS3_0103315</name>
</gene>
<accession>A0A0A1YM91</accession>
<evidence type="ECO:0000256" key="3">
    <source>
        <dbReference type="ARBA" id="ARBA00022989"/>
    </source>
</evidence>
<keyword evidence="8" id="KW-1185">Reference proteome</keyword>
<dbReference type="eggNOG" id="COG2814">
    <property type="taxonomic scope" value="Bacteria"/>
</dbReference>
<organism evidence="7 8">
    <name type="scientific">Pseudomonas taeanensis MS-3</name>
    <dbReference type="NCBI Taxonomy" id="1395571"/>
    <lineage>
        <taxon>Bacteria</taxon>
        <taxon>Pseudomonadati</taxon>
        <taxon>Pseudomonadota</taxon>
        <taxon>Gammaproteobacteria</taxon>
        <taxon>Pseudomonadales</taxon>
        <taxon>Pseudomonadaceae</taxon>
        <taxon>Pseudomonas</taxon>
    </lineage>
</organism>
<keyword evidence="2 5" id="KW-0812">Transmembrane</keyword>
<dbReference type="Pfam" id="PF00083">
    <property type="entry name" value="Sugar_tr"/>
    <property type="match status" value="1"/>
</dbReference>
<feature type="transmembrane region" description="Helical" evidence="5">
    <location>
        <begin position="156"/>
        <end position="177"/>
    </location>
</feature>